<keyword evidence="1" id="KW-0732">Signal</keyword>
<accession>A0ABU2YCS4</accession>
<organism evidence="5 6">
    <name type="scientific">Patiriisocius hiemis</name>
    <dbReference type="NCBI Taxonomy" id="3075604"/>
    <lineage>
        <taxon>Bacteria</taxon>
        <taxon>Pseudomonadati</taxon>
        <taxon>Bacteroidota</taxon>
        <taxon>Flavobacteriia</taxon>
        <taxon>Flavobacteriales</taxon>
        <taxon>Flavobacteriaceae</taxon>
        <taxon>Patiriisocius</taxon>
    </lineage>
</organism>
<evidence type="ECO:0000256" key="1">
    <source>
        <dbReference type="ARBA" id="ARBA00022729"/>
    </source>
</evidence>
<dbReference type="RefSeq" id="WP_311332007.1">
    <property type="nucleotide sequence ID" value="NZ_JAVRHZ010000001.1"/>
</dbReference>
<evidence type="ECO:0000256" key="2">
    <source>
        <dbReference type="ARBA" id="ARBA00022737"/>
    </source>
</evidence>
<dbReference type="PROSITE" id="PS51470">
    <property type="entry name" value="FG_GAP"/>
    <property type="match status" value="1"/>
</dbReference>
<dbReference type="InterPro" id="IPR013519">
    <property type="entry name" value="Int_alpha_beta-p"/>
</dbReference>
<dbReference type="InterPro" id="IPR011043">
    <property type="entry name" value="Gal_Oxase/kelch_b-propeller"/>
</dbReference>
<evidence type="ECO:0000313" key="6">
    <source>
        <dbReference type="Proteomes" id="UP001254488"/>
    </source>
</evidence>
<gene>
    <name evidence="5" type="ORF">RM538_03505</name>
</gene>
<keyword evidence="2" id="KW-0677">Repeat</keyword>
<reference evidence="5 6" key="1">
    <citation type="submission" date="2023-09" db="EMBL/GenBank/DDBJ databases">
        <authorList>
            <person name="Rey-Velasco X."/>
        </authorList>
    </citation>
    <scope>NUCLEOTIDE SEQUENCE [LARGE SCALE GENOMIC DNA]</scope>
    <source>
        <strain evidence="5 6">W242</strain>
    </source>
</reference>
<protein>
    <submittedName>
        <fullName evidence="5">T9SS type A sorting domain-containing protein</fullName>
    </submittedName>
</protein>
<dbReference type="Pfam" id="PF18962">
    <property type="entry name" value="Por_Secre_tail"/>
    <property type="match status" value="1"/>
</dbReference>
<keyword evidence="6" id="KW-1185">Reference proteome</keyword>
<evidence type="ECO:0000256" key="3">
    <source>
        <dbReference type="ARBA" id="ARBA00023180"/>
    </source>
</evidence>
<dbReference type="InterPro" id="IPR026444">
    <property type="entry name" value="Secre_tail"/>
</dbReference>
<dbReference type="PANTHER" id="PTHR36220:SF1">
    <property type="entry name" value="GAMMA TUBULIN COMPLEX COMPONENT C-TERMINAL DOMAIN-CONTAINING PROTEIN"/>
    <property type="match status" value="1"/>
</dbReference>
<name>A0ABU2YCS4_9FLAO</name>
<dbReference type="Gene3D" id="2.130.10.130">
    <property type="entry name" value="Integrin alpha, N-terminal"/>
    <property type="match status" value="1"/>
</dbReference>
<dbReference type="EMBL" id="JAVRHZ010000001">
    <property type="protein sequence ID" value="MDT0555055.1"/>
    <property type="molecule type" value="Genomic_DNA"/>
</dbReference>
<dbReference type="InterPro" id="IPR028994">
    <property type="entry name" value="Integrin_alpha_N"/>
</dbReference>
<dbReference type="PANTHER" id="PTHR36220">
    <property type="entry name" value="UNNAMED PRODUCT"/>
    <property type="match status" value="1"/>
</dbReference>
<comment type="caution">
    <text evidence="5">The sequence shown here is derived from an EMBL/GenBank/DDBJ whole genome shotgun (WGS) entry which is preliminary data.</text>
</comment>
<dbReference type="Proteomes" id="UP001254488">
    <property type="component" value="Unassembled WGS sequence"/>
</dbReference>
<dbReference type="Gene3D" id="2.130.10.80">
    <property type="entry name" value="Galactose oxidase/kelch, beta-propeller"/>
    <property type="match status" value="1"/>
</dbReference>
<dbReference type="SMART" id="SM00191">
    <property type="entry name" value="Int_alpha"/>
    <property type="match status" value="3"/>
</dbReference>
<proteinExistence type="predicted"/>
<dbReference type="Pfam" id="PF14312">
    <property type="entry name" value="FG-GAP_2"/>
    <property type="match status" value="2"/>
</dbReference>
<evidence type="ECO:0000313" key="5">
    <source>
        <dbReference type="EMBL" id="MDT0555055.1"/>
    </source>
</evidence>
<feature type="domain" description="Secretion system C-terminal sorting" evidence="4">
    <location>
        <begin position="419"/>
        <end position="483"/>
    </location>
</feature>
<dbReference type="InterPro" id="IPR013517">
    <property type="entry name" value="FG-GAP"/>
</dbReference>
<sequence length="485" mass="51998">MKKFLVLLCTMTCSISFGQEQIGTDIDGENINDRIGKSVVLARNGSRVSIGGDKSPNGLGSVSVYDFNGTDWVQVGNTIFGENELDQIGNHVSMSNNGDIIAIGAPLSDELGNNTGQVRVFQLNNGVWEPLGNKLIGEQDVDRFGSSVSLSANGTILAVGALSGTGNMSDSGYVKVYEWDGAEWVQKGSKVNGNNFFDYFGAAVSFSEDGNRLAIGAYKEDDDGRVYIFEWNGSDWSQLGNTLQSASTNADRFGSSLEISGNGETVIIGDLWDDTGGNQSGTAQVFKYNGSIWNQVGATITAVGFGDHNGWGVSISFNGNTIAVSSPKNSTNSFEAGSVRIFQLNNGNWVQSGNTIYGEGSNDKCGQQEAISLSRNGEIVAIGAEFNDNEGQGYGHARVFNLSNILSTNSTTSKKFQFFPNPTSAKITFENIDSANVNIYNSIGQFLEKKTIENHSLNISNLADGIYFLKINTQDAVETVKIIKK</sequence>
<keyword evidence="3" id="KW-0325">Glycoprotein</keyword>
<dbReference type="NCBIfam" id="TIGR04183">
    <property type="entry name" value="Por_Secre_tail"/>
    <property type="match status" value="1"/>
</dbReference>
<dbReference type="InterPro" id="IPR037293">
    <property type="entry name" value="Gal_Oxidase_central_sf"/>
</dbReference>
<dbReference type="SUPFAM" id="SSF50965">
    <property type="entry name" value="Galactose oxidase, central domain"/>
    <property type="match status" value="1"/>
</dbReference>
<evidence type="ECO:0000259" key="4">
    <source>
        <dbReference type="Pfam" id="PF18962"/>
    </source>
</evidence>